<keyword evidence="4" id="KW-1185">Reference proteome</keyword>
<dbReference type="EMBL" id="ML220113">
    <property type="protein sequence ID" value="TGZ84225.1"/>
    <property type="molecule type" value="Genomic_DNA"/>
</dbReference>
<feature type="compositionally biased region" description="Polar residues" evidence="2">
    <location>
        <begin position="193"/>
        <end position="207"/>
    </location>
</feature>
<proteinExistence type="inferred from homology"/>
<comment type="similarity">
    <text evidence="1">Belongs to the Rab GDI family.</text>
</comment>
<evidence type="ECO:0000256" key="1">
    <source>
        <dbReference type="ARBA" id="ARBA00005593"/>
    </source>
</evidence>
<dbReference type="PANTHER" id="PTHR11787">
    <property type="entry name" value="RAB GDP-DISSOCIATION INHIBITOR"/>
    <property type="match status" value="1"/>
</dbReference>
<dbReference type="GO" id="GO:0005829">
    <property type="term" value="C:cytosol"/>
    <property type="evidence" value="ECO:0007669"/>
    <property type="project" value="TreeGrafter"/>
</dbReference>
<dbReference type="InParanoid" id="A0A4V3SJK5"/>
<protein>
    <recommendedName>
        <fullName evidence="5">FAD/NAD(P)-binding domain-containing protein</fullName>
    </recommendedName>
</protein>
<dbReference type="InterPro" id="IPR018203">
    <property type="entry name" value="GDP_dissociation_inhibitor"/>
</dbReference>
<accession>A0A4V3SJK5</accession>
<dbReference type="PRINTS" id="PR00891">
    <property type="entry name" value="RABGDIREP"/>
</dbReference>
<reference evidence="3 4" key="1">
    <citation type="submission" date="2019-04" db="EMBL/GenBank/DDBJ databases">
        <title>Comparative genomics and transcriptomics to analyze fruiting body development in filamentous ascomycetes.</title>
        <authorList>
            <consortium name="DOE Joint Genome Institute"/>
            <person name="Lutkenhaus R."/>
            <person name="Traeger S."/>
            <person name="Breuer J."/>
            <person name="Kuo A."/>
            <person name="Lipzen A."/>
            <person name="Pangilinan J."/>
            <person name="Dilworth D."/>
            <person name="Sandor L."/>
            <person name="Poggeler S."/>
            <person name="Barry K."/>
            <person name="Grigoriev I.V."/>
            <person name="Nowrousian M."/>
        </authorList>
    </citation>
    <scope>NUCLEOTIDE SEQUENCE [LARGE SCALE GENOMIC DNA]</scope>
    <source>
        <strain evidence="3 4">CBS 389.68</strain>
    </source>
</reference>
<feature type="region of interest" description="Disordered" evidence="2">
    <location>
        <begin position="185"/>
        <end position="211"/>
    </location>
</feature>
<dbReference type="OrthoDB" id="1923006at2759"/>
<evidence type="ECO:0000313" key="4">
    <source>
        <dbReference type="Proteomes" id="UP000298138"/>
    </source>
</evidence>
<sequence length="604" mass="65102">MDEFTLPSTEWDAVIVGTGVKLSLLACALSRAKLSVLQLDPSPHYGSNETALSLSELEEHIASLSSPTAQFKLHSTPVHRDRDYTFTLAPHLIYWNSPLLEFLRDVKMTTSFTWLPLGSWWVWLSDEAVKERGTAKSGGLEGAMANLAAGAVKAGGTVRKKAAWNKNRSKNSAPPVTGALEALAAGKPADEQPASTWGEPSTSTSAATLRRHGDLREVPCTVEDIAWSQDLEGQDRANLGRFLRFIQQSASPEPTSGESNSSASLLAQNADTPLTTFINANFPLPPATIASIHSLTLLPTPPSSTPLHLAVSRLKTHLFSLGSIAEIRSAAALTLSYGGSAELCQVWSRGAAVAGGINILSCDVTPEPLPASSSDADDRIPLKLSTHPSTPITAKHLIMELEPSSWSEESYHAIYLLSTQLPPLFQKKLSTDAVSPAAVVVTMPPDQDAKTGLGNSTPIYLQIRSSATGECARGECVIYAVTAEEKERALLKRAVEMVVEAVDPTTQTGKGSEKIVMSCEYASGDLKRVGVMKGAERRQGELEKVVSEEVREKRVVKVRPLKRDIVFDEGTVEECRAVYERIVGTREGFCEPPPEFVGHGEEDE</sequence>
<dbReference type="Proteomes" id="UP000298138">
    <property type="component" value="Unassembled WGS sequence"/>
</dbReference>
<evidence type="ECO:0000256" key="2">
    <source>
        <dbReference type="SAM" id="MobiDB-lite"/>
    </source>
</evidence>
<name>A0A4V3SJK5_9PEZI</name>
<dbReference type="SUPFAM" id="SSF51905">
    <property type="entry name" value="FAD/NAD(P)-binding domain"/>
    <property type="match status" value="1"/>
</dbReference>
<dbReference type="GO" id="GO:0016192">
    <property type="term" value="P:vesicle-mediated transport"/>
    <property type="evidence" value="ECO:0007669"/>
    <property type="project" value="TreeGrafter"/>
</dbReference>
<evidence type="ECO:0008006" key="5">
    <source>
        <dbReference type="Google" id="ProtNLM"/>
    </source>
</evidence>
<organism evidence="3 4">
    <name type="scientific">Ascodesmis nigricans</name>
    <dbReference type="NCBI Taxonomy" id="341454"/>
    <lineage>
        <taxon>Eukaryota</taxon>
        <taxon>Fungi</taxon>
        <taxon>Dikarya</taxon>
        <taxon>Ascomycota</taxon>
        <taxon>Pezizomycotina</taxon>
        <taxon>Pezizomycetes</taxon>
        <taxon>Pezizales</taxon>
        <taxon>Ascodesmidaceae</taxon>
        <taxon>Ascodesmis</taxon>
    </lineage>
</organism>
<dbReference type="Pfam" id="PF00996">
    <property type="entry name" value="GDI"/>
    <property type="match status" value="1"/>
</dbReference>
<dbReference type="GO" id="GO:0007264">
    <property type="term" value="P:small GTPase-mediated signal transduction"/>
    <property type="evidence" value="ECO:0007669"/>
    <property type="project" value="InterPro"/>
</dbReference>
<dbReference type="AlphaFoldDB" id="A0A4V3SJK5"/>
<evidence type="ECO:0000313" key="3">
    <source>
        <dbReference type="EMBL" id="TGZ84225.1"/>
    </source>
</evidence>
<dbReference type="Gene3D" id="3.50.50.60">
    <property type="entry name" value="FAD/NAD(P)-binding domain"/>
    <property type="match status" value="1"/>
</dbReference>
<dbReference type="GO" id="GO:0005092">
    <property type="term" value="F:GDP-dissociation inhibitor activity"/>
    <property type="evidence" value="ECO:0007669"/>
    <property type="project" value="InterPro"/>
</dbReference>
<dbReference type="PANTHER" id="PTHR11787:SF4">
    <property type="entry name" value="CHM, RAB ESCORT PROTEIN 1"/>
    <property type="match status" value="1"/>
</dbReference>
<dbReference type="GO" id="GO:0005968">
    <property type="term" value="C:Rab-protein geranylgeranyltransferase complex"/>
    <property type="evidence" value="ECO:0007669"/>
    <property type="project" value="TreeGrafter"/>
</dbReference>
<dbReference type="GO" id="GO:0005634">
    <property type="term" value="C:nucleus"/>
    <property type="evidence" value="ECO:0007669"/>
    <property type="project" value="TreeGrafter"/>
</dbReference>
<gene>
    <name evidence="3" type="ORF">EX30DRAFT_101524</name>
</gene>
<dbReference type="InterPro" id="IPR036188">
    <property type="entry name" value="FAD/NAD-bd_sf"/>
</dbReference>
<dbReference type="STRING" id="341454.A0A4V3SJK5"/>